<dbReference type="Pfam" id="PF13379">
    <property type="entry name" value="NMT1_2"/>
    <property type="match status" value="1"/>
</dbReference>
<dbReference type="InterPro" id="IPR010067">
    <property type="entry name" value="ABC_SsuA_sub-bd"/>
</dbReference>
<evidence type="ECO:0000256" key="7">
    <source>
        <dbReference type="ARBA" id="ARBA00022729"/>
    </source>
</evidence>
<dbReference type="RefSeq" id="WP_286251000.1">
    <property type="nucleotide sequence ID" value="NZ_AP018448.1"/>
</dbReference>
<comment type="subcellular location">
    <subcellularLocation>
        <location evidence="2">Cell inner membrane</location>
    </subcellularLocation>
    <subcellularLocation>
        <location evidence="1">Periplasm</location>
    </subcellularLocation>
</comment>
<evidence type="ECO:0000313" key="10">
    <source>
        <dbReference type="EMBL" id="BBC32048.1"/>
    </source>
</evidence>
<keyword evidence="11" id="KW-1185">Reference proteome</keyword>
<protein>
    <submittedName>
        <fullName evidence="10">ABC transporter, substrate-binding protein, aliphatic sulfonates family protein</fullName>
    </submittedName>
</protein>
<evidence type="ECO:0000256" key="9">
    <source>
        <dbReference type="SAM" id="SignalP"/>
    </source>
</evidence>
<keyword evidence="4" id="KW-0813">Transport</keyword>
<evidence type="ECO:0000313" key="11">
    <source>
        <dbReference type="Proteomes" id="UP001321542"/>
    </source>
</evidence>
<reference evidence="10 11" key="1">
    <citation type="journal article" date="2010" name="ChemBioChem">
        <title>Cloning and characterization of the biosynthetic gene cluster of 16-membered macrolide antibiotic FD-891: involvement of a dual functional cytochrome P450 monooxygenase catalyzing epoxidation and hydroxylation.</title>
        <authorList>
            <person name="Kudo F."/>
            <person name="Motegi A."/>
            <person name="Mizoue K."/>
            <person name="Eguchi T."/>
        </authorList>
    </citation>
    <scope>NUCLEOTIDE SEQUENCE [LARGE SCALE GENOMIC DNA]</scope>
    <source>
        <strain evidence="10 11">A-8890</strain>
    </source>
</reference>
<name>A0ABM7F7Z7_9ACTN</name>
<proteinExistence type="inferred from homology"/>
<evidence type="ECO:0000256" key="3">
    <source>
        <dbReference type="ARBA" id="ARBA00010742"/>
    </source>
</evidence>
<keyword evidence="7 9" id="KW-0732">Signal</keyword>
<keyword evidence="8" id="KW-0472">Membrane</keyword>
<evidence type="ECO:0000256" key="1">
    <source>
        <dbReference type="ARBA" id="ARBA00004418"/>
    </source>
</evidence>
<feature type="chain" id="PRO_5046254112" evidence="9">
    <location>
        <begin position="26"/>
        <end position="369"/>
    </location>
</feature>
<dbReference type="PROSITE" id="PS51257">
    <property type="entry name" value="PROKAR_LIPOPROTEIN"/>
    <property type="match status" value="1"/>
</dbReference>
<evidence type="ECO:0000256" key="2">
    <source>
        <dbReference type="ARBA" id="ARBA00004533"/>
    </source>
</evidence>
<dbReference type="PANTHER" id="PTHR30024">
    <property type="entry name" value="ALIPHATIC SULFONATES-BINDING PROTEIN-RELATED"/>
    <property type="match status" value="1"/>
</dbReference>
<accession>A0ABM7F7Z7</accession>
<dbReference type="PANTHER" id="PTHR30024:SF47">
    <property type="entry name" value="TAURINE-BINDING PERIPLASMIC PROTEIN"/>
    <property type="match status" value="1"/>
</dbReference>
<dbReference type="EMBL" id="AP018448">
    <property type="protein sequence ID" value="BBC32048.1"/>
    <property type="molecule type" value="Genomic_DNA"/>
</dbReference>
<comment type="similarity">
    <text evidence="3">Belongs to the bacterial solute-binding protein SsuA/TauA family.</text>
</comment>
<evidence type="ECO:0000256" key="6">
    <source>
        <dbReference type="ARBA" id="ARBA00022519"/>
    </source>
</evidence>
<keyword evidence="6" id="KW-0997">Cell inner membrane</keyword>
<dbReference type="Proteomes" id="UP001321542">
    <property type="component" value="Chromosome"/>
</dbReference>
<dbReference type="NCBIfam" id="TIGR01728">
    <property type="entry name" value="SsuA_fam"/>
    <property type="match status" value="1"/>
</dbReference>
<evidence type="ECO:0000256" key="4">
    <source>
        <dbReference type="ARBA" id="ARBA00022448"/>
    </source>
</evidence>
<evidence type="ECO:0000256" key="5">
    <source>
        <dbReference type="ARBA" id="ARBA00022475"/>
    </source>
</evidence>
<organism evidence="10 11">
    <name type="scientific">Streptomyces graminofaciens</name>
    <dbReference type="NCBI Taxonomy" id="68212"/>
    <lineage>
        <taxon>Bacteria</taxon>
        <taxon>Bacillati</taxon>
        <taxon>Actinomycetota</taxon>
        <taxon>Actinomycetes</taxon>
        <taxon>Kitasatosporales</taxon>
        <taxon>Streptomycetaceae</taxon>
        <taxon>Streptomyces</taxon>
    </lineage>
</organism>
<dbReference type="SUPFAM" id="SSF53850">
    <property type="entry name" value="Periplasmic binding protein-like II"/>
    <property type="match status" value="1"/>
</dbReference>
<dbReference type="Gene3D" id="3.40.190.10">
    <property type="entry name" value="Periplasmic binding protein-like II"/>
    <property type="match status" value="2"/>
</dbReference>
<gene>
    <name evidence="10" type="ORF">SGFS_033420</name>
</gene>
<feature type="signal peptide" evidence="9">
    <location>
        <begin position="1"/>
        <end position="25"/>
    </location>
</feature>
<dbReference type="InterPro" id="IPR044527">
    <property type="entry name" value="NrtA/CpmA_ABC-bd_dom"/>
</dbReference>
<keyword evidence="5" id="KW-1003">Cell membrane</keyword>
<reference evidence="10 11" key="2">
    <citation type="journal article" date="2023" name="ChemBioChem">
        <title>Acyltransferase Domain Exchange between Two Independent Type I Polyketide Synthases in the Same Producer Strain of Macrolide Antibiotics.</title>
        <authorList>
            <person name="Kudo F."/>
            <person name="Kishikawa K."/>
            <person name="Tsuboi K."/>
            <person name="Kido T."/>
            <person name="Usui T."/>
            <person name="Hashimoto J."/>
            <person name="Shin-Ya K."/>
            <person name="Miyanaga A."/>
            <person name="Eguchi T."/>
        </authorList>
    </citation>
    <scope>NUCLEOTIDE SEQUENCE [LARGE SCALE GENOMIC DNA]</scope>
    <source>
        <strain evidence="10 11">A-8890</strain>
    </source>
</reference>
<dbReference type="CDD" id="cd13553">
    <property type="entry name" value="PBP2_NrtA_CpmA_like"/>
    <property type="match status" value="1"/>
</dbReference>
<evidence type="ECO:0000256" key="8">
    <source>
        <dbReference type="ARBA" id="ARBA00023136"/>
    </source>
</evidence>
<sequence>MPANRSAAFRRSLAAITALPLLALAACGYGSEAKDDDAPKVAAGAKKIEGLDTVKIGYFGNLTHATALVGNQEGIFQKELGATEAKYTTFNAGPSEIEALNSKSIDIGWIGPSPAINGYTKSAGKNLRIIGGSASGGVKLVVNPDKIKSLKDVKGKKIATPQLGNTQDVAFLNWIAEQGWKVDAESGKGDVSVVRTDNKITPDAYKSGSIDGAWVPEPTASKLVAEGAKVLLDEADLWPDKKFVITNIIVRQDFLKEHPKVVEAVLRGAVKTNAFINSDPAKAKAAANARLKVDSGKELPADVLDPAWKSIQFTNDPLAATLNTEAEHAVKAGLLEDPKLDGIYDLTILNKVLKSEGESEVDDAGLGVK</sequence>